<feature type="domain" description="Phosphoribulokinase/uridine kinase" evidence="1">
    <location>
        <begin position="324"/>
        <end position="520"/>
    </location>
</feature>
<dbReference type="InterPro" id="IPR027417">
    <property type="entry name" value="P-loop_NTPase"/>
</dbReference>
<dbReference type="Pfam" id="PF00485">
    <property type="entry name" value="PRK"/>
    <property type="match status" value="1"/>
</dbReference>
<dbReference type="RefSeq" id="XP_044543860.1">
    <property type="nucleotide sequence ID" value="XM_044685974.1"/>
</dbReference>
<dbReference type="GO" id="GO:0016301">
    <property type="term" value="F:kinase activity"/>
    <property type="evidence" value="ECO:0007669"/>
    <property type="project" value="InterPro"/>
</dbReference>
<organism evidence="2 3">
    <name type="scientific">Naegleria lovaniensis</name>
    <name type="common">Amoeba</name>
    <dbReference type="NCBI Taxonomy" id="51637"/>
    <lineage>
        <taxon>Eukaryota</taxon>
        <taxon>Discoba</taxon>
        <taxon>Heterolobosea</taxon>
        <taxon>Tetramitia</taxon>
        <taxon>Eutetramitia</taxon>
        <taxon>Vahlkampfiidae</taxon>
        <taxon>Naegleria</taxon>
    </lineage>
</organism>
<keyword evidence="3" id="KW-1185">Reference proteome</keyword>
<evidence type="ECO:0000259" key="1">
    <source>
        <dbReference type="Pfam" id="PF00485"/>
    </source>
</evidence>
<sequence length="587" mass="67330">MSTPSQSDTTFLSVHNESEMRRPSQHWLSQTVDVEFPDKSIHVFPCPVKCFDIAVLLKKHMHIKTDIYALEVNNLITSLNEVISFTQVKVKPILRDSVDGHAILRRSLVFLVGLATHLEFPEFSMTVEHSLRNGYMCCVEDTNVTTEQLAKIEHKMKDLVNRDLPILTRYVSYETAMEFFEKVVKRPYTASLISANNDPAVPIDYCDGIAEQYFDLHHRTLVARTSFLHDCFTLEKFNHGFKLQFPAEPYDLGLEFNDETLANLYSEYNNWGKITNTRCVGDLNQHVNNNTIKWFMALNHALHDQKIVKIALDIYSRRDKVKLILAAGPSSSGKTTFAKKLSIQLEILGIKPVTISVDDYYKPNKECPLDENGNYDFETIDALRIDLLNEHLESLIKGEEVMSPIFDFKKGVPKDIGRKIKCQPGQVLLMEGIHCLNDKLTPKIPNENKFKIFLAPLTQLNLDEVNFISNNTTRLLRRMVRDFNFRGHSVTSTLDMWPAVRKAEHRNVFPFMKNADVVFNTSLDYEYSVLKVYAKPLLSAVSPKSPHYNSARELLAFLRYFHAIPAASIPSDSLLREFIGDSFFDYE</sequence>
<dbReference type="Gene3D" id="3.30.980.10">
    <property type="entry name" value="Threonyl-trna Synthetase, Chain A, domain 2"/>
    <property type="match status" value="1"/>
</dbReference>
<dbReference type="SUPFAM" id="SSF55186">
    <property type="entry name" value="ThrRS/AlaRS common domain"/>
    <property type="match status" value="1"/>
</dbReference>
<dbReference type="InterPro" id="IPR018163">
    <property type="entry name" value="Thr/Ala-tRNA-synth_IIc_edit"/>
</dbReference>
<dbReference type="Gene3D" id="3.40.50.300">
    <property type="entry name" value="P-loop containing nucleotide triphosphate hydrolases"/>
    <property type="match status" value="1"/>
</dbReference>
<dbReference type="GO" id="GO:0005524">
    <property type="term" value="F:ATP binding"/>
    <property type="evidence" value="ECO:0007669"/>
    <property type="project" value="InterPro"/>
</dbReference>
<reference evidence="2 3" key="1">
    <citation type="journal article" date="2018" name="BMC Genomics">
        <title>The genome of Naegleria lovaniensis, the basis for a comparative approach to unravel pathogenicity factors of the human pathogenic amoeba N. fowleri.</title>
        <authorList>
            <person name="Liechti N."/>
            <person name="Schurch N."/>
            <person name="Bruggmann R."/>
            <person name="Wittwer M."/>
        </authorList>
    </citation>
    <scope>NUCLEOTIDE SEQUENCE [LARGE SCALE GENOMIC DNA]</scope>
    <source>
        <strain evidence="2 3">ATCC 30569</strain>
    </source>
</reference>
<dbReference type="AlphaFoldDB" id="A0AA88GIC4"/>
<name>A0AA88GIC4_NAELO</name>
<evidence type="ECO:0000313" key="3">
    <source>
        <dbReference type="Proteomes" id="UP000816034"/>
    </source>
</evidence>
<dbReference type="CDD" id="cd02028">
    <property type="entry name" value="UMPK_like"/>
    <property type="match status" value="1"/>
</dbReference>
<dbReference type="Proteomes" id="UP000816034">
    <property type="component" value="Unassembled WGS sequence"/>
</dbReference>
<protein>
    <recommendedName>
        <fullName evidence="1">Phosphoribulokinase/uridine kinase domain-containing protein</fullName>
    </recommendedName>
</protein>
<dbReference type="PANTHER" id="PTHR10285">
    <property type="entry name" value="URIDINE KINASE"/>
    <property type="match status" value="1"/>
</dbReference>
<accession>A0AA88GIC4</accession>
<comment type="caution">
    <text evidence="2">The sequence shown here is derived from an EMBL/GenBank/DDBJ whole genome shotgun (WGS) entry which is preliminary data.</text>
</comment>
<evidence type="ECO:0000313" key="2">
    <source>
        <dbReference type="EMBL" id="KAG2374686.1"/>
    </source>
</evidence>
<proteinExistence type="predicted"/>
<dbReference type="InterPro" id="IPR006083">
    <property type="entry name" value="PRK/URK"/>
</dbReference>
<gene>
    <name evidence="2" type="ORF">C9374_010430</name>
</gene>
<dbReference type="EMBL" id="PYSW02000043">
    <property type="protein sequence ID" value="KAG2374686.1"/>
    <property type="molecule type" value="Genomic_DNA"/>
</dbReference>
<dbReference type="GeneID" id="68102884"/>
<dbReference type="SUPFAM" id="SSF52540">
    <property type="entry name" value="P-loop containing nucleoside triphosphate hydrolases"/>
    <property type="match status" value="1"/>
</dbReference>